<keyword evidence="15" id="KW-1185">Reference proteome</keyword>
<evidence type="ECO:0000256" key="13">
    <source>
        <dbReference type="SAM" id="Phobius"/>
    </source>
</evidence>
<keyword evidence="9" id="KW-1015">Disulfide bond</keyword>
<keyword evidence="10" id="KW-0675">Receptor</keyword>
<feature type="transmembrane region" description="Helical" evidence="13">
    <location>
        <begin position="62"/>
        <end position="83"/>
    </location>
</feature>
<feature type="transmembrane region" description="Helical" evidence="13">
    <location>
        <begin position="273"/>
        <end position="295"/>
    </location>
</feature>
<dbReference type="PRINTS" id="PR00245">
    <property type="entry name" value="OLFACTORYR"/>
</dbReference>
<dbReference type="PANTHER" id="PTHR24242:SF359">
    <property type="entry name" value="ODORANT RECEPTOR-RELATED"/>
    <property type="match status" value="1"/>
</dbReference>
<comment type="subcellular location">
    <subcellularLocation>
        <location evidence="1">Cell membrane</location>
        <topology evidence="1">Multi-pass membrane protein</topology>
    </subcellularLocation>
</comment>
<dbReference type="InterPro" id="IPR017452">
    <property type="entry name" value="GPCR_Rhodpsn_7TM"/>
</dbReference>
<dbReference type="GO" id="GO:0004930">
    <property type="term" value="F:G protein-coupled receptor activity"/>
    <property type="evidence" value="ECO:0007669"/>
    <property type="project" value="UniProtKB-KW"/>
</dbReference>
<keyword evidence="3" id="KW-0716">Sensory transduction</keyword>
<dbReference type="GO" id="GO:0004984">
    <property type="term" value="F:olfactory receptor activity"/>
    <property type="evidence" value="ECO:0007669"/>
    <property type="project" value="InterPro"/>
</dbReference>
<evidence type="ECO:0000256" key="3">
    <source>
        <dbReference type="ARBA" id="ARBA00022606"/>
    </source>
</evidence>
<accession>A0A9Y3VMT4</accession>
<protein>
    <submittedName>
        <fullName evidence="16">Olfactory receptor 2AT4-like</fullName>
    </submittedName>
</protein>
<keyword evidence="11" id="KW-0325">Glycoprotein</keyword>
<feature type="transmembrane region" description="Helical" evidence="13">
    <location>
        <begin position="103"/>
        <end position="121"/>
    </location>
</feature>
<evidence type="ECO:0000313" key="16">
    <source>
        <dbReference type="RefSeq" id="XP_005736104.2"/>
    </source>
</evidence>
<reference evidence="16" key="1">
    <citation type="submission" date="2025-08" db="UniProtKB">
        <authorList>
            <consortium name="RefSeq"/>
        </authorList>
    </citation>
    <scope>IDENTIFICATION</scope>
</reference>
<organism evidence="15 16">
    <name type="scientific">Pundamilia nyererei</name>
    <dbReference type="NCBI Taxonomy" id="303518"/>
    <lineage>
        <taxon>Eukaryota</taxon>
        <taxon>Metazoa</taxon>
        <taxon>Chordata</taxon>
        <taxon>Craniata</taxon>
        <taxon>Vertebrata</taxon>
        <taxon>Euteleostomi</taxon>
        <taxon>Actinopterygii</taxon>
        <taxon>Neopterygii</taxon>
        <taxon>Teleostei</taxon>
        <taxon>Neoteleostei</taxon>
        <taxon>Acanthomorphata</taxon>
        <taxon>Ovalentaria</taxon>
        <taxon>Cichlomorphae</taxon>
        <taxon>Cichliformes</taxon>
        <taxon>Cichlidae</taxon>
        <taxon>African cichlids</taxon>
        <taxon>Pseudocrenilabrinae</taxon>
        <taxon>Haplochromini</taxon>
        <taxon>Pundamilia</taxon>
    </lineage>
</organism>
<evidence type="ECO:0000313" key="15">
    <source>
        <dbReference type="Proteomes" id="UP000695023"/>
    </source>
</evidence>
<evidence type="ECO:0000256" key="1">
    <source>
        <dbReference type="ARBA" id="ARBA00004651"/>
    </source>
</evidence>
<keyword evidence="6 13" id="KW-1133">Transmembrane helix</keyword>
<dbReference type="InterPro" id="IPR000725">
    <property type="entry name" value="Olfact_rcpt"/>
</dbReference>
<dbReference type="InterPro" id="IPR000276">
    <property type="entry name" value="GPCR_Rhodpsn"/>
</dbReference>
<sequence length="366" mass="41453">MPVENHSSVTEFVLTGFPGLHQEYYGLVSAVLFFVYLITLIANATVIFLFATNHSLHKPMYFIILNLSVCDILFSTTTLPKIISRYWFQSGSISFTACFIQMYFVHYFGTAVAYILFQMALDRYLAICHPLRYSHILTKSNILILSITAWIIAKASPLMMVIRAYPLPYCASNIITHCFCDHIGITVLACTDRTPYAIPAFVFAMVVLLGPLAFIIFSYGSILIAVYKIANVQSRMKSLSTCSTQLIIISLYFLPRCFVYLAQNVGITFSADVRIVIIMLYSLAPPMINPLIYCLRAKDMRESLLKHLSEKTNKQNKTKQIPEATLRKPDTSSMDYCKAVQFCLPIKALDMLQFVQNSVAEFFLLL</sequence>
<dbReference type="GeneID" id="102214244"/>
<feature type="domain" description="G-protein coupled receptors family 1 profile" evidence="14">
    <location>
        <begin position="42"/>
        <end position="293"/>
    </location>
</feature>
<evidence type="ECO:0000256" key="8">
    <source>
        <dbReference type="ARBA" id="ARBA00023136"/>
    </source>
</evidence>
<name>A0A9Y3VMT4_9CICH</name>
<dbReference type="RefSeq" id="XP_005736104.2">
    <property type="nucleotide sequence ID" value="XM_005736047.2"/>
</dbReference>
<feature type="transmembrane region" description="Helical" evidence="13">
    <location>
        <begin position="24"/>
        <end position="50"/>
    </location>
</feature>
<dbReference type="Pfam" id="PF13853">
    <property type="entry name" value="7tm_4"/>
    <property type="match status" value="1"/>
</dbReference>
<evidence type="ECO:0000256" key="10">
    <source>
        <dbReference type="ARBA" id="ARBA00023170"/>
    </source>
</evidence>
<dbReference type="PANTHER" id="PTHR24242">
    <property type="entry name" value="G-PROTEIN COUPLED RECEPTOR"/>
    <property type="match status" value="1"/>
</dbReference>
<dbReference type="GO" id="GO:0005886">
    <property type="term" value="C:plasma membrane"/>
    <property type="evidence" value="ECO:0007669"/>
    <property type="project" value="UniProtKB-SubCell"/>
</dbReference>
<keyword evidence="4 13" id="KW-0812">Transmembrane</keyword>
<evidence type="ECO:0000256" key="4">
    <source>
        <dbReference type="ARBA" id="ARBA00022692"/>
    </source>
</evidence>
<keyword evidence="7" id="KW-0297">G-protein coupled receptor</keyword>
<keyword evidence="8 13" id="KW-0472">Membrane</keyword>
<evidence type="ECO:0000256" key="6">
    <source>
        <dbReference type="ARBA" id="ARBA00022989"/>
    </source>
</evidence>
<dbReference type="PRINTS" id="PR00237">
    <property type="entry name" value="GPCRRHODOPSN"/>
</dbReference>
<dbReference type="FunFam" id="1.20.1070.10:FF:000024">
    <property type="entry name" value="Olfactory receptor"/>
    <property type="match status" value="1"/>
</dbReference>
<dbReference type="Gene3D" id="1.20.1070.10">
    <property type="entry name" value="Rhodopsin 7-helix transmembrane proteins"/>
    <property type="match status" value="1"/>
</dbReference>
<evidence type="ECO:0000259" key="14">
    <source>
        <dbReference type="PROSITE" id="PS50262"/>
    </source>
</evidence>
<feature type="transmembrane region" description="Helical" evidence="13">
    <location>
        <begin position="239"/>
        <end position="261"/>
    </location>
</feature>
<evidence type="ECO:0000256" key="7">
    <source>
        <dbReference type="ARBA" id="ARBA00023040"/>
    </source>
</evidence>
<gene>
    <name evidence="16" type="primary">LOC102214244</name>
</gene>
<dbReference type="SUPFAM" id="SSF81321">
    <property type="entry name" value="Family A G protein-coupled receptor-like"/>
    <property type="match status" value="1"/>
</dbReference>
<dbReference type="PROSITE" id="PS50262">
    <property type="entry name" value="G_PROTEIN_RECEP_F1_2"/>
    <property type="match status" value="1"/>
</dbReference>
<evidence type="ECO:0000256" key="2">
    <source>
        <dbReference type="ARBA" id="ARBA00022475"/>
    </source>
</evidence>
<dbReference type="Proteomes" id="UP000695023">
    <property type="component" value="Unplaced"/>
</dbReference>
<keyword evidence="12" id="KW-0807">Transducer</keyword>
<feature type="transmembrane region" description="Helical" evidence="13">
    <location>
        <begin position="201"/>
        <end position="227"/>
    </location>
</feature>
<dbReference type="AlphaFoldDB" id="A0A9Y3VMT4"/>
<feature type="transmembrane region" description="Helical" evidence="13">
    <location>
        <begin position="142"/>
        <end position="162"/>
    </location>
</feature>
<evidence type="ECO:0000256" key="9">
    <source>
        <dbReference type="ARBA" id="ARBA00023157"/>
    </source>
</evidence>
<evidence type="ECO:0000256" key="11">
    <source>
        <dbReference type="ARBA" id="ARBA00023180"/>
    </source>
</evidence>
<proteinExistence type="predicted"/>
<dbReference type="InterPro" id="IPR050939">
    <property type="entry name" value="Olfactory_GPCR1"/>
</dbReference>
<evidence type="ECO:0000256" key="5">
    <source>
        <dbReference type="ARBA" id="ARBA00022725"/>
    </source>
</evidence>
<evidence type="ECO:0000256" key="12">
    <source>
        <dbReference type="ARBA" id="ARBA00023224"/>
    </source>
</evidence>
<keyword evidence="2" id="KW-1003">Cell membrane</keyword>
<keyword evidence="5" id="KW-0552">Olfaction</keyword>